<dbReference type="InterPro" id="IPR050155">
    <property type="entry name" value="HAD-like_hydrolase_sf"/>
</dbReference>
<keyword evidence="11" id="KW-1185">Reference proteome</keyword>
<evidence type="ECO:0000256" key="4">
    <source>
        <dbReference type="ARBA" id="ARBA00006171"/>
    </source>
</evidence>
<dbReference type="PANTHER" id="PTHR43434:SF1">
    <property type="entry name" value="PHOSPHOGLYCOLATE PHOSPHATASE"/>
    <property type="match status" value="1"/>
</dbReference>
<dbReference type="NCBIfam" id="TIGR01449">
    <property type="entry name" value="PGP_bact"/>
    <property type="match status" value="1"/>
</dbReference>
<dbReference type="InterPro" id="IPR006439">
    <property type="entry name" value="HAD-SF_hydro_IA"/>
</dbReference>
<keyword evidence="8" id="KW-0460">Magnesium</keyword>
<sequence length="215" mass="23385">MCDLDGTLIDSAPDLALTLCLLLRQDGRREPDLAEVKNMIGDGATKLVERGYAATGDKLSEDALTIKVKEFLSIYNDHLAVGTVLYPHVTEQLQALKHKGWRLAICTNKPFAPTRQLLSLFDLEPLFEKAVGGDSYPVKKPDGDHILCLLKEMDADPQQAIMLGDGKNDVLAARNAGIPSILFTQGYGTEAARALGPDYILDSYQELSSLPPFAG</sequence>
<evidence type="ECO:0000256" key="7">
    <source>
        <dbReference type="ARBA" id="ARBA00022801"/>
    </source>
</evidence>
<dbReference type="InterPro" id="IPR023214">
    <property type="entry name" value="HAD_sf"/>
</dbReference>
<reference evidence="10" key="1">
    <citation type="submission" date="2022-12" db="EMBL/GenBank/DDBJ databases">
        <title>Bacterial isolates from different developmental stages of Nematostella vectensis.</title>
        <authorList>
            <person name="Fraune S."/>
        </authorList>
    </citation>
    <scope>NUCLEOTIDE SEQUENCE</scope>
    <source>
        <strain evidence="10">G21630-S1</strain>
    </source>
</reference>
<dbReference type="Pfam" id="PF13419">
    <property type="entry name" value="HAD_2"/>
    <property type="match status" value="1"/>
</dbReference>
<evidence type="ECO:0000256" key="1">
    <source>
        <dbReference type="ARBA" id="ARBA00000830"/>
    </source>
</evidence>
<evidence type="ECO:0000313" key="11">
    <source>
        <dbReference type="Proteomes" id="UP001069802"/>
    </source>
</evidence>
<dbReference type="Gene3D" id="1.10.150.240">
    <property type="entry name" value="Putative phosphatase, domain 2"/>
    <property type="match status" value="1"/>
</dbReference>
<dbReference type="SFLD" id="SFLDS00003">
    <property type="entry name" value="Haloacid_Dehalogenase"/>
    <property type="match status" value="1"/>
</dbReference>
<evidence type="ECO:0000256" key="2">
    <source>
        <dbReference type="ARBA" id="ARBA00001946"/>
    </source>
</evidence>
<keyword evidence="9" id="KW-0119">Carbohydrate metabolism</keyword>
<evidence type="ECO:0000256" key="3">
    <source>
        <dbReference type="ARBA" id="ARBA00004818"/>
    </source>
</evidence>
<protein>
    <recommendedName>
        <fullName evidence="5">phosphoglycolate phosphatase</fullName>
        <ecNumber evidence="5">3.1.3.18</ecNumber>
    </recommendedName>
</protein>
<dbReference type="InterPro" id="IPR023198">
    <property type="entry name" value="PGP-like_dom2"/>
</dbReference>
<gene>
    <name evidence="10" type="primary">gph</name>
    <name evidence="10" type="ORF">O4H49_07700</name>
</gene>
<comment type="pathway">
    <text evidence="3">Organic acid metabolism; glycolate biosynthesis; glycolate from 2-phosphoglycolate: step 1/1.</text>
</comment>
<evidence type="ECO:0000256" key="6">
    <source>
        <dbReference type="ARBA" id="ARBA00022723"/>
    </source>
</evidence>
<organism evidence="10 11">
    <name type="scientific">Kiloniella laminariae</name>
    <dbReference type="NCBI Taxonomy" id="454162"/>
    <lineage>
        <taxon>Bacteria</taxon>
        <taxon>Pseudomonadati</taxon>
        <taxon>Pseudomonadota</taxon>
        <taxon>Alphaproteobacteria</taxon>
        <taxon>Rhodospirillales</taxon>
        <taxon>Kiloniellaceae</taxon>
        <taxon>Kiloniella</taxon>
    </lineage>
</organism>
<dbReference type="GO" id="GO:0008967">
    <property type="term" value="F:phosphoglycolate phosphatase activity"/>
    <property type="evidence" value="ECO:0007669"/>
    <property type="project" value="UniProtKB-EC"/>
</dbReference>
<dbReference type="Gene3D" id="3.40.50.1000">
    <property type="entry name" value="HAD superfamily/HAD-like"/>
    <property type="match status" value="1"/>
</dbReference>
<dbReference type="EC" id="3.1.3.18" evidence="5"/>
<proteinExistence type="inferred from homology"/>
<dbReference type="SFLD" id="SFLDG01129">
    <property type="entry name" value="C1.5:_HAD__Beta-PGM__Phosphata"/>
    <property type="match status" value="1"/>
</dbReference>
<dbReference type="PANTHER" id="PTHR43434">
    <property type="entry name" value="PHOSPHOGLYCOLATE PHOSPHATASE"/>
    <property type="match status" value="1"/>
</dbReference>
<dbReference type="InterPro" id="IPR037512">
    <property type="entry name" value="PGPase_prok"/>
</dbReference>
<name>A0ABT4LHU0_9PROT</name>
<comment type="catalytic activity">
    <reaction evidence="1">
        <text>2-phosphoglycolate + H2O = glycolate + phosphate</text>
        <dbReference type="Rhea" id="RHEA:14369"/>
        <dbReference type="ChEBI" id="CHEBI:15377"/>
        <dbReference type="ChEBI" id="CHEBI:29805"/>
        <dbReference type="ChEBI" id="CHEBI:43474"/>
        <dbReference type="ChEBI" id="CHEBI:58033"/>
        <dbReference type="EC" id="3.1.3.18"/>
    </reaction>
</comment>
<keyword evidence="7 10" id="KW-0378">Hydrolase</keyword>
<evidence type="ECO:0000313" key="10">
    <source>
        <dbReference type="EMBL" id="MCZ4280658.1"/>
    </source>
</evidence>
<comment type="cofactor">
    <cofactor evidence="2">
        <name>Mg(2+)</name>
        <dbReference type="ChEBI" id="CHEBI:18420"/>
    </cofactor>
</comment>
<accession>A0ABT4LHU0</accession>
<comment type="caution">
    <text evidence="10">The sequence shown here is derived from an EMBL/GenBank/DDBJ whole genome shotgun (WGS) entry which is preliminary data.</text>
</comment>
<evidence type="ECO:0000256" key="8">
    <source>
        <dbReference type="ARBA" id="ARBA00022842"/>
    </source>
</evidence>
<dbReference type="SUPFAM" id="SSF56784">
    <property type="entry name" value="HAD-like"/>
    <property type="match status" value="1"/>
</dbReference>
<keyword evidence="6" id="KW-0479">Metal-binding</keyword>
<evidence type="ECO:0000256" key="9">
    <source>
        <dbReference type="ARBA" id="ARBA00023277"/>
    </source>
</evidence>
<dbReference type="InterPro" id="IPR041492">
    <property type="entry name" value="HAD_2"/>
</dbReference>
<dbReference type="NCBIfam" id="TIGR01509">
    <property type="entry name" value="HAD-SF-IA-v3"/>
    <property type="match status" value="1"/>
</dbReference>
<evidence type="ECO:0000256" key="5">
    <source>
        <dbReference type="ARBA" id="ARBA00013078"/>
    </source>
</evidence>
<comment type="similarity">
    <text evidence="4">Belongs to the HAD-like hydrolase superfamily. CbbY/CbbZ/Gph/YieH family.</text>
</comment>
<dbReference type="RefSeq" id="WP_269422842.1">
    <property type="nucleotide sequence ID" value="NZ_JAPWGY010000002.1"/>
</dbReference>
<dbReference type="Proteomes" id="UP001069802">
    <property type="component" value="Unassembled WGS sequence"/>
</dbReference>
<dbReference type="NCBIfam" id="TIGR01549">
    <property type="entry name" value="HAD-SF-IA-v1"/>
    <property type="match status" value="1"/>
</dbReference>
<dbReference type="InterPro" id="IPR036412">
    <property type="entry name" value="HAD-like_sf"/>
</dbReference>
<dbReference type="EMBL" id="JAPWGY010000002">
    <property type="protein sequence ID" value="MCZ4280658.1"/>
    <property type="molecule type" value="Genomic_DNA"/>
</dbReference>